<evidence type="ECO:0000256" key="5">
    <source>
        <dbReference type="ARBA" id="ARBA00022884"/>
    </source>
</evidence>
<dbReference type="InterPro" id="IPR016095">
    <property type="entry name" value="Ribosomal_uL1_3-a/b-sand"/>
</dbReference>
<evidence type="ECO:0000256" key="3">
    <source>
        <dbReference type="ARBA" id="ARBA00022730"/>
    </source>
</evidence>
<dbReference type="GO" id="GO:0003735">
    <property type="term" value="F:structural constituent of ribosome"/>
    <property type="evidence" value="ECO:0007669"/>
    <property type="project" value="InterPro"/>
</dbReference>
<keyword evidence="3 9" id="KW-0699">rRNA-binding</keyword>
<comment type="subunit">
    <text evidence="9">Part of the 50S ribosomal subunit.</text>
</comment>
<dbReference type="EMBL" id="NOZQ01000182">
    <property type="protein sequence ID" value="OYD14457.1"/>
    <property type="molecule type" value="Genomic_DNA"/>
</dbReference>
<keyword evidence="5 9" id="KW-0694">RNA-binding</keyword>
<evidence type="ECO:0000256" key="2">
    <source>
        <dbReference type="ARBA" id="ARBA00022491"/>
    </source>
</evidence>
<dbReference type="GO" id="GO:0006412">
    <property type="term" value="P:translation"/>
    <property type="evidence" value="ECO:0007669"/>
    <property type="project" value="UniProtKB-UniRule"/>
</dbReference>
<dbReference type="PANTHER" id="PTHR36427:SF3">
    <property type="entry name" value="LARGE RIBOSOMAL SUBUNIT PROTEIN UL1M"/>
    <property type="match status" value="1"/>
</dbReference>
<comment type="function">
    <text evidence="9">Protein L1 is also a translational repressor protein, it controls the translation of the L11 operon by binding to its mRNA.</text>
</comment>
<organism evidence="11 12">
    <name type="scientific">candidate division WOR-3 bacterium JGI_Cruoil_03_44_89</name>
    <dbReference type="NCBI Taxonomy" id="1973748"/>
    <lineage>
        <taxon>Bacteria</taxon>
        <taxon>Bacteria division WOR-3</taxon>
    </lineage>
</organism>
<dbReference type="GO" id="GO:0006417">
    <property type="term" value="P:regulation of translation"/>
    <property type="evidence" value="ECO:0007669"/>
    <property type="project" value="UniProtKB-KW"/>
</dbReference>
<dbReference type="CDD" id="cd00403">
    <property type="entry name" value="Ribosomal_L1"/>
    <property type="match status" value="1"/>
</dbReference>
<sequence length="224" mass="24706">MKISKRMKEMGKEIDKNKVYTLEEAVKLVKKLASTKFDETVELAVKLGVDPRKSDQMVRGTVLMPHGVGKEKKVLVLTKDKQEEALEAGANWAGFDEFMDKIQDGWLEFDACIATPSVMKEVAKLGKILGPRGLMPNPKAGTVTNDIGNTVSEIKRGRMEFRMDKTGVVHMPVGKVSFPDEKLISNIKEAITAIKSASPKEIKGTYMKSLYLSSTMGPGIMLTV</sequence>
<keyword evidence="6 9" id="KW-0689">Ribosomal protein</keyword>
<evidence type="ECO:0000313" key="11">
    <source>
        <dbReference type="EMBL" id="OYD14457.1"/>
    </source>
</evidence>
<dbReference type="FunFam" id="3.40.50.790:FF:000001">
    <property type="entry name" value="50S ribosomal protein L1"/>
    <property type="match status" value="1"/>
</dbReference>
<dbReference type="Pfam" id="PF00687">
    <property type="entry name" value="Ribosomal_L1"/>
    <property type="match status" value="1"/>
</dbReference>
<protein>
    <recommendedName>
        <fullName evidence="8 9">Large ribosomal subunit protein uL1</fullName>
    </recommendedName>
</protein>
<comment type="function">
    <text evidence="9">Binds directly to 23S rRNA. The L1 stalk is quite mobile in the ribosome, and is involved in E site tRNA release.</text>
</comment>
<keyword evidence="9" id="KW-0820">tRNA-binding</keyword>
<evidence type="ECO:0000256" key="9">
    <source>
        <dbReference type="HAMAP-Rule" id="MF_01318"/>
    </source>
</evidence>
<dbReference type="InterPro" id="IPR023673">
    <property type="entry name" value="Ribosomal_uL1_CS"/>
</dbReference>
<dbReference type="GO" id="GO:0015934">
    <property type="term" value="C:large ribosomal subunit"/>
    <property type="evidence" value="ECO:0007669"/>
    <property type="project" value="InterPro"/>
</dbReference>
<dbReference type="AlphaFoldDB" id="A0A235BRW8"/>
<dbReference type="InterPro" id="IPR005878">
    <property type="entry name" value="Ribosom_uL1_bac-type"/>
</dbReference>
<keyword evidence="7 9" id="KW-0687">Ribonucleoprotein</keyword>
<proteinExistence type="inferred from homology"/>
<dbReference type="InterPro" id="IPR023674">
    <property type="entry name" value="Ribosomal_uL1-like"/>
</dbReference>
<dbReference type="PIRSF" id="PIRSF002155">
    <property type="entry name" value="Ribosomal_L1"/>
    <property type="match status" value="1"/>
</dbReference>
<evidence type="ECO:0000256" key="4">
    <source>
        <dbReference type="ARBA" id="ARBA00022845"/>
    </source>
</evidence>
<dbReference type="HAMAP" id="MF_01318_B">
    <property type="entry name" value="Ribosomal_uL1_B"/>
    <property type="match status" value="1"/>
</dbReference>
<dbReference type="PROSITE" id="PS01199">
    <property type="entry name" value="RIBOSOMAL_L1"/>
    <property type="match status" value="1"/>
</dbReference>
<dbReference type="SUPFAM" id="SSF56808">
    <property type="entry name" value="Ribosomal protein L1"/>
    <property type="match status" value="1"/>
</dbReference>
<dbReference type="NCBIfam" id="TIGR01169">
    <property type="entry name" value="rplA_bact"/>
    <property type="match status" value="1"/>
</dbReference>
<comment type="similarity">
    <text evidence="1 9 10">Belongs to the universal ribosomal protein uL1 family.</text>
</comment>
<name>A0A235BRW8_UNCW3</name>
<dbReference type="GO" id="GO:0019843">
    <property type="term" value="F:rRNA binding"/>
    <property type="evidence" value="ECO:0007669"/>
    <property type="project" value="UniProtKB-UniRule"/>
</dbReference>
<dbReference type="InterPro" id="IPR028364">
    <property type="entry name" value="Ribosomal_uL1/biogenesis"/>
</dbReference>
<evidence type="ECO:0000256" key="10">
    <source>
        <dbReference type="RuleBase" id="RU000659"/>
    </source>
</evidence>
<keyword evidence="4 9" id="KW-0810">Translation regulation</keyword>
<dbReference type="Proteomes" id="UP000215215">
    <property type="component" value="Unassembled WGS sequence"/>
</dbReference>
<evidence type="ECO:0000313" key="12">
    <source>
        <dbReference type="Proteomes" id="UP000215215"/>
    </source>
</evidence>
<evidence type="ECO:0000256" key="1">
    <source>
        <dbReference type="ARBA" id="ARBA00010531"/>
    </source>
</evidence>
<accession>A0A235BRW8</accession>
<gene>
    <name evidence="9" type="primary">rplA</name>
    <name evidence="11" type="ORF">CH333_07935</name>
</gene>
<dbReference type="Gene3D" id="3.30.190.20">
    <property type="match status" value="1"/>
</dbReference>
<evidence type="ECO:0000256" key="8">
    <source>
        <dbReference type="ARBA" id="ARBA00035241"/>
    </source>
</evidence>
<dbReference type="InterPro" id="IPR002143">
    <property type="entry name" value="Ribosomal_uL1"/>
</dbReference>
<dbReference type="GO" id="GO:0000049">
    <property type="term" value="F:tRNA binding"/>
    <property type="evidence" value="ECO:0007669"/>
    <property type="project" value="UniProtKB-KW"/>
</dbReference>
<comment type="caution">
    <text evidence="11">The sequence shown here is derived from an EMBL/GenBank/DDBJ whole genome shotgun (WGS) entry which is preliminary data.</text>
</comment>
<reference evidence="11 12" key="1">
    <citation type="submission" date="2017-07" db="EMBL/GenBank/DDBJ databases">
        <title>Recovery of genomes from metagenomes via a dereplication, aggregation, and scoring strategy.</title>
        <authorList>
            <person name="Sieber C.M."/>
            <person name="Probst A.J."/>
            <person name="Sharrar A."/>
            <person name="Thomas B.C."/>
            <person name="Hess M."/>
            <person name="Tringe S.G."/>
            <person name="Banfield J.F."/>
        </authorList>
    </citation>
    <scope>NUCLEOTIDE SEQUENCE [LARGE SCALE GENOMIC DNA]</scope>
    <source>
        <strain evidence="11">JGI_Cruoil_03_44_89</strain>
    </source>
</reference>
<dbReference type="Gene3D" id="3.40.50.790">
    <property type="match status" value="1"/>
</dbReference>
<evidence type="ECO:0000256" key="7">
    <source>
        <dbReference type="ARBA" id="ARBA00023274"/>
    </source>
</evidence>
<keyword evidence="2 9" id="KW-0678">Repressor</keyword>
<evidence type="ECO:0000256" key="6">
    <source>
        <dbReference type="ARBA" id="ARBA00022980"/>
    </source>
</evidence>
<dbReference type="PANTHER" id="PTHR36427">
    <property type="entry name" value="54S RIBOSOMAL PROTEIN L1, MITOCHONDRIAL"/>
    <property type="match status" value="1"/>
</dbReference>